<dbReference type="PANTHER" id="PTHR34597">
    <property type="entry name" value="SLR1661 PROTEIN"/>
    <property type="match status" value="1"/>
</dbReference>
<proteinExistence type="predicted"/>
<evidence type="ECO:0000256" key="4">
    <source>
        <dbReference type="SAM" id="MobiDB-lite"/>
    </source>
</evidence>
<dbReference type="InterPro" id="IPR005565">
    <property type="entry name" value="Hemolysn_activator_HlyB_C"/>
</dbReference>
<feature type="domain" description="Haemolysin activator HlyB C-terminal" evidence="5">
    <location>
        <begin position="225"/>
        <end position="495"/>
    </location>
</feature>
<dbReference type="InterPro" id="IPR013686">
    <property type="entry name" value="Polypept-transport_assoc_ShlB"/>
</dbReference>
<feature type="region of interest" description="Disordered" evidence="4">
    <location>
        <begin position="35"/>
        <end position="59"/>
    </location>
</feature>
<dbReference type="Pfam" id="PF03865">
    <property type="entry name" value="ShlB"/>
    <property type="match status" value="1"/>
</dbReference>
<dbReference type="Proteomes" id="UP000529946">
    <property type="component" value="Unassembled WGS sequence"/>
</dbReference>
<dbReference type="PANTHER" id="PTHR34597:SF3">
    <property type="entry name" value="OUTER MEMBRANE TRANSPORTER CDIB"/>
    <property type="match status" value="1"/>
</dbReference>
<feature type="domain" description="Polypeptide-transport-associated ShlB-type" evidence="6">
    <location>
        <begin position="98"/>
        <end position="163"/>
    </location>
</feature>
<dbReference type="AlphaFoldDB" id="A0A7W6NQ80"/>
<evidence type="ECO:0000259" key="5">
    <source>
        <dbReference type="Pfam" id="PF03865"/>
    </source>
</evidence>
<keyword evidence="3" id="KW-0998">Cell outer membrane</keyword>
<evidence type="ECO:0000256" key="1">
    <source>
        <dbReference type="ARBA" id="ARBA00022452"/>
    </source>
</evidence>
<evidence type="ECO:0000259" key="6">
    <source>
        <dbReference type="Pfam" id="PF08479"/>
    </source>
</evidence>
<dbReference type="GO" id="GO:0008320">
    <property type="term" value="F:protein transmembrane transporter activity"/>
    <property type="evidence" value="ECO:0007669"/>
    <property type="project" value="TreeGrafter"/>
</dbReference>
<comment type="caution">
    <text evidence="7">The sequence shown here is derived from an EMBL/GenBank/DDBJ whole genome shotgun (WGS) entry which is preliminary data.</text>
</comment>
<dbReference type="EMBL" id="JACIDM010000002">
    <property type="protein sequence ID" value="MBB4083598.1"/>
    <property type="molecule type" value="Genomic_DNA"/>
</dbReference>
<dbReference type="Pfam" id="PF08479">
    <property type="entry name" value="POTRA_2"/>
    <property type="match status" value="1"/>
</dbReference>
<protein>
    <submittedName>
        <fullName evidence="7">Hemolysin activation/secretion protein</fullName>
    </submittedName>
</protein>
<dbReference type="GO" id="GO:0098046">
    <property type="term" value="C:type V protein secretion system complex"/>
    <property type="evidence" value="ECO:0007669"/>
    <property type="project" value="TreeGrafter"/>
</dbReference>
<reference evidence="7 8" key="1">
    <citation type="submission" date="2020-08" db="EMBL/GenBank/DDBJ databases">
        <title>Genomic Encyclopedia of Type Strains, Phase IV (KMG-IV): sequencing the most valuable type-strain genomes for metagenomic binning, comparative biology and taxonomic classification.</title>
        <authorList>
            <person name="Goeker M."/>
        </authorList>
    </citation>
    <scope>NUCLEOTIDE SEQUENCE [LARGE SCALE GENOMIC DNA]</scope>
    <source>
        <strain evidence="7 8">DSM 23960</strain>
    </source>
</reference>
<organism evidence="7 8">
    <name type="scientific">Brevundimonas lenta</name>
    <dbReference type="NCBI Taxonomy" id="424796"/>
    <lineage>
        <taxon>Bacteria</taxon>
        <taxon>Pseudomonadati</taxon>
        <taxon>Pseudomonadota</taxon>
        <taxon>Alphaproteobacteria</taxon>
        <taxon>Caulobacterales</taxon>
        <taxon>Caulobacteraceae</taxon>
        <taxon>Brevundimonas</taxon>
    </lineage>
</organism>
<dbReference type="Gene3D" id="3.10.20.310">
    <property type="entry name" value="membrane protein fhac"/>
    <property type="match status" value="1"/>
</dbReference>
<sequence>MTAMRGRSWIVGLGGAVALGMGAPGLAWAQDFERVAPKPPPRTPVPEVSAPPTPEAVSGDQTVMVPQLTGLVFVDGIGALQTDGVDPAGLTDGVYTASLPLLSDPEFLDRIRPYLGRPLTRSDLDRITGLVSETYRAAGHPFIEISVPPQNVQSGVIQIVVTEYRVGEVRVEGNEYFSDDVILRMGDLRRGETLTLPRLRTAVERFNENPFLSIDAVVEPGAETGYTDVVLQAEDRSPARVYVGYDNQGVPTLGRDEWYMGANWGNAFGQGSVISYQFTRSFTGEYFSHSASAVIPMRGGDKVLLFGAYSEQSPDLGFLFDSEGQSGQASVRYVHNLPDSGPVSQSLQIGFDYKRADSNLEFFGFRILDTAVEVAQFPLVYNLSATDRWGQTDAENVLVLSPGDMTSHNTTEDLRQLVPGVNATYLYDRLSVTRTTFLPGNATSLTRVMAQLSTGNLPYSEQIGGGGIGSVRGYDTNSALGSEGILFTQEFRAPPINVPRMFDGAPGTDWLQFGVFWDFAYLKQDRVFPDVPNTDKLSSIGINAHYNVGRYFNLQLELGHQLLKAPFAQDRETRLAMIMTLSF</sequence>
<keyword evidence="1" id="KW-0472">Membrane</keyword>
<dbReference type="InterPro" id="IPR051544">
    <property type="entry name" value="TPS_OM_transporter"/>
</dbReference>
<dbReference type="Gene3D" id="2.40.160.50">
    <property type="entry name" value="membrane protein fhac: a member of the omp85/tpsb transporter family"/>
    <property type="match status" value="1"/>
</dbReference>
<accession>A0A7W6NQ80</accession>
<name>A0A7W6NQ80_9CAUL</name>
<keyword evidence="2" id="KW-0812">Transmembrane</keyword>
<keyword evidence="1" id="KW-1134">Transmembrane beta strand</keyword>
<evidence type="ECO:0000313" key="7">
    <source>
        <dbReference type="EMBL" id="MBB4083598.1"/>
    </source>
</evidence>
<gene>
    <name evidence="7" type="ORF">GGR12_002464</name>
</gene>
<feature type="compositionally biased region" description="Pro residues" evidence="4">
    <location>
        <begin position="37"/>
        <end position="54"/>
    </location>
</feature>
<keyword evidence="8" id="KW-1185">Reference proteome</keyword>
<evidence type="ECO:0000313" key="8">
    <source>
        <dbReference type="Proteomes" id="UP000529946"/>
    </source>
</evidence>
<dbReference type="GO" id="GO:0046819">
    <property type="term" value="P:protein secretion by the type V secretion system"/>
    <property type="evidence" value="ECO:0007669"/>
    <property type="project" value="TreeGrafter"/>
</dbReference>
<evidence type="ECO:0000256" key="3">
    <source>
        <dbReference type="ARBA" id="ARBA00023237"/>
    </source>
</evidence>
<dbReference type="GO" id="GO:0019867">
    <property type="term" value="C:outer membrane"/>
    <property type="evidence" value="ECO:0007669"/>
    <property type="project" value="InterPro"/>
</dbReference>
<evidence type="ECO:0000256" key="2">
    <source>
        <dbReference type="ARBA" id="ARBA00022692"/>
    </source>
</evidence>